<feature type="domain" description="PRTase-CE" evidence="1">
    <location>
        <begin position="17"/>
        <end position="283"/>
    </location>
</feature>
<dbReference type="AlphaFoldDB" id="A0A1A7PW33"/>
<dbReference type="InterPro" id="IPR056920">
    <property type="entry name" value="PRTase-CE"/>
</dbReference>
<evidence type="ECO:0000313" key="3">
    <source>
        <dbReference type="Proteomes" id="UP000092626"/>
    </source>
</evidence>
<gene>
    <name evidence="2" type="ORF">QV06_00730</name>
</gene>
<name>A0A1A7PW33_9PAST</name>
<evidence type="ECO:0000313" key="2">
    <source>
        <dbReference type="EMBL" id="OBX05956.1"/>
    </source>
</evidence>
<dbReference type="Proteomes" id="UP000092626">
    <property type="component" value="Unassembled WGS sequence"/>
</dbReference>
<comment type="caution">
    <text evidence="2">The sequence shown here is derived from an EMBL/GenBank/DDBJ whole genome shotgun (WGS) entry which is preliminary data.</text>
</comment>
<organism evidence="2 3">
    <name type="scientific">Gallibacterium genomosp. 3</name>
    <dbReference type="NCBI Taxonomy" id="505345"/>
    <lineage>
        <taxon>Bacteria</taxon>
        <taxon>Pseudomonadati</taxon>
        <taxon>Pseudomonadota</taxon>
        <taxon>Gammaproteobacteria</taxon>
        <taxon>Pasteurellales</taxon>
        <taxon>Pasteurellaceae</taxon>
        <taxon>Gallibacterium</taxon>
    </lineage>
</organism>
<proteinExistence type="predicted"/>
<accession>A0A1A7PW33</accession>
<dbReference type="Pfam" id="PF24390">
    <property type="entry name" value="PRTase-CE"/>
    <property type="match status" value="1"/>
</dbReference>
<dbReference type="STRING" id="505345.QV06_00730"/>
<sequence>MKELNFTDNIIINSAEIQSWLEQFNKEIRDREIAINILKQLRFVTISDFRIFIKESLTNLINSMSEERAKLAIYPIMKLDTTHSNLWVIDSDNKDNFIIRDRKPKGRGSEDLVINIIYDLCKSDNSFLLETPDIETLKKYRVKDIIFVVDNSISGEQVNKYLDEFFNNKTIKSYWSLNYFRITILSLYLSELAKSTIKCNKFIAEKVKKEQPCVFFEYLFGEEEWNDFDNIIDLVSRYTQIPKKYRFGYNGSASNVIFEHSVPNNVFGIFYCKSKNKWNPLFKDKRVSNNLIKMLKNEDPPNFSEISKSHLKVLYFIHKKCNTLKKISIKIGFSEKYTRVLCEWLIKIKFITLTDVKKLYKLTPSGKAYLINKTVIDTIDSFDFGIYTPRNMEGHNQFLFSELQEDFFL</sequence>
<evidence type="ECO:0000259" key="1">
    <source>
        <dbReference type="Pfam" id="PF24390"/>
    </source>
</evidence>
<dbReference type="RefSeq" id="WP_065236505.1">
    <property type="nucleotide sequence ID" value="NZ_JTJR01000002.1"/>
</dbReference>
<protein>
    <recommendedName>
        <fullName evidence="1">PRTase-CE domain-containing protein</fullName>
    </recommendedName>
</protein>
<dbReference type="EMBL" id="JTJR01000002">
    <property type="protein sequence ID" value="OBX05956.1"/>
    <property type="molecule type" value="Genomic_DNA"/>
</dbReference>
<reference evidence="2 3" key="1">
    <citation type="submission" date="2014-11" db="EMBL/GenBank/DDBJ databases">
        <title>Pan-genome of Gallibacterium spp.</title>
        <authorList>
            <person name="Kudirkiene E."/>
            <person name="Bojesen A.M."/>
        </authorList>
    </citation>
    <scope>NUCLEOTIDE SEQUENCE [LARGE SCALE GENOMIC DNA]</scope>
    <source>
        <strain evidence="2 3">59/S3/89</strain>
    </source>
</reference>